<dbReference type="AlphaFoldDB" id="A0A914CX67"/>
<proteinExistence type="predicted"/>
<dbReference type="PANTHER" id="PTHR10963:SF24">
    <property type="entry name" value="GLYCOSIDASE C21B10.07-RELATED"/>
    <property type="match status" value="1"/>
</dbReference>
<keyword evidence="1" id="KW-1185">Reference proteome</keyword>
<evidence type="ECO:0000313" key="1">
    <source>
        <dbReference type="Proteomes" id="UP000887540"/>
    </source>
</evidence>
<evidence type="ECO:0000313" key="2">
    <source>
        <dbReference type="WBParaSite" id="ACRNAN_scaffold152.g26693.t1"/>
    </source>
</evidence>
<dbReference type="Proteomes" id="UP000887540">
    <property type="component" value="Unplaced"/>
</dbReference>
<accession>A0A914CX67</accession>
<dbReference type="InterPro" id="IPR013320">
    <property type="entry name" value="ConA-like_dom_sf"/>
</dbReference>
<dbReference type="PANTHER" id="PTHR10963">
    <property type="entry name" value="GLYCOSYL HYDROLASE-RELATED"/>
    <property type="match status" value="1"/>
</dbReference>
<name>A0A914CX67_9BILA</name>
<dbReference type="SUPFAM" id="SSF49899">
    <property type="entry name" value="Concanavalin A-like lectins/glucanases"/>
    <property type="match status" value="1"/>
</dbReference>
<dbReference type="Pfam" id="PF26113">
    <property type="entry name" value="GH16_XgeA"/>
    <property type="match status" value="1"/>
</dbReference>
<dbReference type="InterPro" id="IPR050546">
    <property type="entry name" value="Glycosyl_Hydrlase_16"/>
</dbReference>
<protein>
    <submittedName>
        <fullName evidence="2">Uncharacterized protein</fullName>
    </submittedName>
</protein>
<sequence length="160" mass="17645">MPTDAQKFSTGFYLRNDYGTHDSGCGVAAPPGTYNVGFNQAGGGVFAMEWDPERKFIRGWNFVKPNIPSDINSPNPNPETWGMPMAYFPLGDNCTSDHFRNHTIVMDMAFCGGAANYIFPGGVNGCIDVARNQPSAYSEAYWLFDYIKVFCKPGQNCIAQ</sequence>
<dbReference type="WBParaSite" id="ACRNAN_scaffold152.g26693.t1">
    <property type="protein sequence ID" value="ACRNAN_scaffold152.g26693.t1"/>
    <property type="gene ID" value="ACRNAN_scaffold152.g26693"/>
</dbReference>
<dbReference type="Gene3D" id="2.60.120.200">
    <property type="match status" value="1"/>
</dbReference>
<reference evidence="2" key="1">
    <citation type="submission" date="2022-11" db="UniProtKB">
        <authorList>
            <consortium name="WormBaseParasite"/>
        </authorList>
    </citation>
    <scope>IDENTIFICATION</scope>
</reference>
<organism evidence="1 2">
    <name type="scientific">Acrobeloides nanus</name>
    <dbReference type="NCBI Taxonomy" id="290746"/>
    <lineage>
        <taxon>Eukaryota</taxon>
        <taxon>Metazoa</taxon>
        <taxon>Ecdysozoa</taxon>
        <taxon>Nematoda</taxon>
        <taxon>Chromadorea</taxon>
        <taxon>Rhabditida</taxon>
        <taxon>Tylenchina</taxon>
        <taxon>Cephalobomorpha</taxon>
        <taxon>Cephaloboidea</taxon>
        <taxon>Cephalobidae</taxon>
        <taxon>Acrobeloides</taxon>
    </lineage>
</organism>
<dbReference type="GO" id="GO:0009251">
    <property type="term" value="P:glucan catabolic process"/>
    <property type="evidence" value="ECO:0007669"/>
    <property type="project" value="TreeGrafter"/>
</dbReference>